<comment type="pathway">
    <text evidence="2 6">Cofactor biosynthesis; tetrahydrofolate biosynthesis; 2-amino-4-hydroxy-6-hydroxymethyl-7,8-dihydropteridine diphosphate from 7,8-dihydroneopterin triphosphate: step 3/4.</text>
</comment>
<organism evidence="8 9">
    <name type="scientific">Catenovulum adriaticum</name>
    <dbReference type="NCBI Taxonomy" id="2984846"/>
    <lineage>
        <taxon>Bacteria</taxon>
        <taxon>Pseudomonadati</taxon>
        <taxon>Pseudomonadota</taxon>
        <taxon>Gammaproteobacteria</taxon>
        <taxon>Alteromonadales</taxon>
        <taxon>Alteromonadaceae</taxon>
        <taxon>Catenovulum</taxon>
    </lineage>
</organism>
<evidence type="ECO:0000313" key="9">
    <source>
        <dbReference type="Proteomes" id="UP001163726"/>
    </source>
</evidence>
<dbReference type="InterPro" id="IPR006156">
    <property type="entry name" value="Dihydroneopterin_aldolase"/>
</dbReference>
<dbReference type="InterPro" id="IPR043133">
    <property type="entry name" value="GTP-CH-I_C/QueF"/>
</dbReference>
<evidence type="ECO:0000256" key="5">
    <source>
        <dbReference type="ARBA" id="ARBA00023239"/>
    </source>
</evidence>
<gene>
    <name evidence="8" type="primary">folB</name>
    <name evidence="8" type="ORF">OLW01_03810</name>
</gene>
<evidence type="ECO:0000256" key="2">
    <source>
        <dbReference type="ARBA" id="ARBA00005013"/>
    </source>
</evidence>
<dbReference type="EC" id="4.1.2.25" evidence="6"/>
<dbReference type="Gene3D" id="3.30.1130.10">
    <property type="match status" value="1"/>
</dbReference>
<feature type="domain" description="Dihydroneopterin aldolase/epimerase" evidence="7">
    <location>
        <begin position="4"/>
        <end position="113"/>
    </location>
</feature>
<reference evidence="8" key="1">
    <citation type="submission" date="2022-10" db="EMBL/GenBank/DDBJ databases">
        <title>Catenovulum adriacola sp. nov. isolated in the Harbour of Susak.</title>
        <authorList>
            <person name="Schoch T."/>
            <person name="Reich S.J."/>
            <person name="Stoeferle S."/>
            <person name="Flaiz M."/>
            <person name="Kazda M."/>
            <person name="Riedel C.U."/>
            <person name="Duerre P."/>
        </authorList>
    </citation>
    <scope>NUCLEOTIDE SEQUENCE</scope>
    <source>
        <strain evidence="8">TS8</strain>
    </source>
</reference>
<dbReference type="NCBIfam" id="TIGR00525">
    <property type="entry name" value="folB"/>
    <property type="match status" value="1"/>
</dbReference>
<dbReference type="GO" id="GO:0004150">
    <property type="term" value="F:dihydroneopterin aldolase activity"/>
    <property type="evidence" value="ECO:0007669"/>
    <property type="project" value="UniProtKB-EC"/>
</dbReference>
<keyword evidence="4 6" id="KW-0289">Folate biosynthesis</keyword>
<proteinExistence type="inferred from homology"/>
<comment type="function">
    <text evidence="6">Catalyzes the conversion of 7,8-dihydroneopterin to 6-hydroxymethyl-7,8-dihydropterin.</text>
</comment>
<keyword evidence="9" id="KW-1185">Reference proteome</keyword>
<comment type="catalytic activity">
    <reaction evidence="1 6">
        <text>7,8-dihydroneopterin = 6-hydroxymethyl-7,8-dihydropterin + glycolaldehyde</text>
        <dbReference type="Rhea" id="RHEA:10540"/>
        <dbReference type="ChEBI" id="CHEBI:17001"/>
        <dbReference type="ChEBI" id="CHEBI:17071"/>
        <dbReference type="ChEBI" id="CHEBI:44841"/>
        <dbReference type="EC" id="4.1.2.25"/>
    </reaction>
</comment>
<comment type="similarity">
    <text evidence="3 6">Belongs to the DHNA family.</text>
</comment>
<evidence type="ECO:0000259" key="7">
    <source>
        <dbReference type="SMART" id="SM00905"/>
    </source>
</evidence>
<dbReference type="EMBL" id="CP109965">
    <property type="protein sequence ID" value="WAJ70939.1"/>
    <property type="molecule type" value="Genomic_DNA"/>
</dbReference>
<sequence length="116" mass="13261">MDMVFIHDFELTTKIGVFAWEHHIEQKLILDLDLAWPNRPAAATDDINLALDYSAVVAQIQIFALSRQFELIETLAEKIAALLIEQFNIEYVKLKIRKPGAIKEATVGVQIERRKS</sequence>
<evidence type="ECO:0000256" key="3">
    <source>
        <dbReference type="ARBA" id="ARBA00005708"/>
    </source>
</evidence>
<dbReference type="SUPFAM" id="SSF55620">
    <property type="entry name" value="Tetrahydrobiopterin biosynthesis enzymes-like"/>
    <property type="match status" value="1"/>
</dbReference>
<keyword evidence="5 6" id="KW-0456">Lyase</keyword>
<dbReference type="PANTHER" id="PTHR42844:SF1">
    <property type="entry name" value="DIHYDRONEOPTERIN ALDOLASE 1-RELATED"/>
    <property type="match status" value="1"/>
</dbReference>
<name>A0ABY7ARG5_9ALTE</name>
<dbReference type="SMART" id="SM00905">
    <property type="entry name" value="FolB"/>
    <property type="match status" value="1"/>
</dbReference>
<protein>
    <recommendedName>
        <fullName evidence="6">7,8-dihydroneopterin aldolase</fullName>
        <ecNumber evidence="6">4.1.2.25</ecNumber>
    </recommendedName>
</protein>
<dbReference type="InterPro" id="IPR006157">
    <property type="entry name" value="FolB_dom"/>
</dbReference>
<dbReference type="CDD" id="cd00534">
    <property type="entry name" value="DHNA_DHNTPE"/>
    <property type="match status" value="1"/>
</dbReference>
<evidence type="ECO:0000256" key="6">
    <source>
        <dbReference type="RuleBase" id="RU362079"/>
    </source>
</evidence>
<dbReference type="NCBIfam" id="TIGR00526">
    <property type="entry name" value="folB_dom"/>
    <property type="match status" value="1"/>
</dbReference>
<accession>A0ABY7ARG5</accession>
<dbReference type="Proteomes" id="UP001163726">
    <property type="component" value="Chromosome"/>
</dbReference>
<dbReference type="PANTHER" id="PTHR42844">
    <property type="entry name" value="DIHYDRONEOPTERIN ALDOLASE 1-RELATED"/>
    <property type="match status" value="1"/>
</dbReference>
<evidence type="ECO:0000256" key="4">
    <source>
        <dbReference type="ARBA" id="ARBA00022909"/>
    </source>
</evidence>
<evidence type="ECO:0000313" key="8">
    <source>
        <dbReference type="EMBL" id="WAJ70939.1"/>
    </source>
</evidence>
<evidence type="ECO:0000256" key="1">
    <source>
        <dbReference type="ARBA" id="ARBA00001353"/>
    </source>
</evidence>
<dbReference type="Pfam" id="PF02152">
    <property type="entry name" value="FolB"/>
    <property type="match status" value="1"/>
</dbReference>
<dbReference type="RefSeq" id="WP_268075333.1">
    <property type="nucleotide sequence ID" value="NZ_CP109965.1"/>
</dbReference>